<dbReference type="InterPro" id="IPR000326">
    <property type="entry name" value="PAP2/HPO"/>
</dbReference>
<gene>
    <name evidence="6" type="ORF">H2021_03775</name>
</gene>
<dbReference type="Proteomes" id="UP000585327">
    <property type="component" value="Unassembled WGS sequence"/>
</dbReference>
<dbReference type="PANTHER" id="PTHR14969:SF13">
    <property type="entry name" value="AT30094P"/>
    <property type="match status" value="1"/>
</dbReference>
<name>A0A838YWE2_9GAMM</name>
<dbReference type="EC" id="3.6.1.27" evidence="1"/>
<feature type="transmembrane region" description="Helical" evidence="4">
    <location>
        <begin position="142"/>
        <end position="161"/>
    </location>
</feature>
<organism evidence="6 7">
    <name type="scientific">SAR86 cluster bacterium</name>
    <dbReference type="NCBI Taxonomy" id="2030880"/>
    <lineage>
        <taxon>Bacteria</taxon>
        <taxon>Pseudomonadati</taxon>
        <taxon>Pseudomonadota</taxon>
        <taxon>Gammaproteobacteria</taxon>
        <taxon>SAR86 cluster</taxon>
    </lineage>
</organism>
<evidence type="ECO:0000256" key="1">
    <source>
        <dbReference type="ARBA" id="ARBA00012374"/>
    </source>
</evidence>
<proteinExistence type="predicted"/>
<evidence type="ECO:0000256" key="4">
    <source>
        <dbReference type="SAM" id="Phobius"/>
    </source>
</evidence>
<evidence type="ECO:0000313" key="7">
    <source>
        <dbReference type="Proteomes" id="UP000585327"/>
    </source>
</evidence>
<comment type="catalytic activity">
    <reaction evidence="3">
        <text>di-trans,octa-cis-undecaprenyl diphosphate + H2O = di-trans,octa-cis-undecaprenyl phosphate + phosphate + H(+)</text>
        <dbReference type="Rhea" id="RHEA:28094"/>
        <dbReference type="ChEBI" id="CHEBI:15377"/>
        <dbReference type="ChEBI" id="CHEBI:15378"/>
        <dbReference type="ChEBI" id="CHEBI:43474"/>
        <dbReference type="ChEBI" id="CHEBI:58405"/>
        <dbReference type="ChEBI" id="CHEBI:60392"/>
        <dbReference type="EC" id="3.6.1.27"/>
    </reaction>
</comment>
<dbReference type="GO" id="GO:0050380">
    <property type="term" value="F:undecaprenyl-diphosphatase activity"/>
    <property type="evidence" value="ECO:0007669"/>
    <property type="project" value="UniProtKB-EC"/>
</dbReference>
<feature type="transmembrane region" description="Helical" evidence="4">
    <location>
        <begin position="224"/>
        <end position="241"/>
    </location>
</feature>
<feature type="transmembrane region" description="Helical" evidence="4">
    <location>
        <begin position="20"/>
        <end position="45"/>
    </location>
</feature>
<feature type="transmembrane region" description="Helical" evidence="4">
    <location>
        <begin position="196"/>
        <end position="217"/>
    </location>
</feature>
<protein>
    <recommendedName>
        <fullName evidence="1">undecaprenyl-diphosphate phosphatase</fullName>
        <ecNumber evidence="1">3.6.1.27</ecNumber>
    </recommendedName>
    <alternativeName>
        <fullName evidence="2">Undecaprenyl pyrophosphate phosphatase</fullName>
    </alternativeName>
</protein>
<keyword evidence="4" id="KW-1133">Transmembrane helix</keyword>
<keyword evidence="4" id="KW-0812">Transmembrane</keyword>
<evidence type="ECO:0000256" key="2">
    <source>
        <dbReference type="ARBA" id="ARBA00032707"/>
    </source>
</evidence>
<dbReference type="AlphaFoldDB" id="A0A838YWE2"/>
<accession>A0A838YWE2</accession>
<dbReference type="InterPro" id="IPR036938">
    <property type="entry name" value="PAP2/HPO_sf"/>
</dbReference>
<dbReference type="SUPFAM" id="SSF48317">
    <property type="entry name" value="Acid phosphatase/Vanadium-dependent haloperoxidase"/>
    <property type="match status" value="1"/>
</dbReference>
<dbReference type="EMBL" id="JACETM010000044">
    <property type="protein sequence ID" value="MBA4724319.1"/>
    <property type="molecule type" value="Genomic_DNA"/>
</dbReference>
<dbReference type="SMART" id="SM00014">
    <property type="entry name" value="acidPPc"/>
    <property type="match status" value="1"/>
</dbReference>
<dbReference type="Gene3D" id="1.20.144.10">
    <property type="entry name" value="Phosphatidic acid phosphatase type 2/haloperoxidase"/>
    <property type="match status" value="2"/>
</dbReference>
<evidence type="ECO:0000256" key="3">
    <source>
        <dbReference type="ARBA" id="ARBA00047594"/>
    </source>
</evidence>
<comment type="caution">
    <text evidence="6">The sequence shown here is derived from an EMBL/GenBank/DDBJ whole genome shotgun (WGS) entry which is preliminary data.</text>
</comment>
<evidence type="ECO:0000313" key="6">
    <source>
        <dbReference type="EMBL" id="MBA4724319.1"/>
    </source>
</evidence>
<feature type="transmembrane region" description="Helical" evidence="4">
    <location>
        <begin position="253"/>
        <end position="274"/>
    </location>
</feature>
<dbReference type="PANTHER" id="PTHR14969">
    <property type="entry name" value="SPHINGOSINE-1-PHOSPHATE PHOSPHOHYDROLASE"/>
    <property type="match status" value="1"/>
</dbReference>
<sequence length="285" mass="32769">MSVWNDLSWVESIRSPFLNIFFDTISLAGYPTFLILFISFGYFYWSPARFSRIAMMLFISALINTFLKDFFQDPRPAIELMLDPKVGTTYGWPSGHSQIAVTLWGLLAYELKNKWITVGAISTIILIAFSRMYLGVHDFGDVFAGLLIGGIILSVWHYAVINNWYEKLTKRHWLILIILFQLILYIFYPSHEGHELSIWFLGVMTGWFVGLSNISLISNSFKRFFLSISATAIIFISLIYITQLEAGIQYKGVLGIIYSYLLGMMFAILVTWLIPRLLRSMRLAS</sequence>
<keyword evidence="4" id="KW-0472">Membrane</keyword>
<evidence type="ECO:0000259" key="5">
    <source>
        <dbReference type="SMART" id="SM00014"/>
    </source>
</evidence>
<dbReference type="Pfam" id="PF01569">
    <property type="entry name" value="PAP2"/>
    <property type="match status" value="1"/>
</dbReference>
<feature type="transmembrane region" description="Helical" evidence="4">
    <location>
        <begin position="173"/>
        <end position="190"/>
    </location>
</feature>
<feature type="domain" description="Phosphatidic acid phosphatase type 2/haloperoxidase" evidence="5">
    <location>
        <begin position="51"/>
        <end position="157"/>
    </location>
</feature>
<reference evidence="6 7" key="1">
    <citation type="submission" date="2020-06" db="EMBL/GenBank/DDBJ databases">
        <title>Dysbiosis in marine aquaculture revealed through microbiome analysis: reverse ecology for environmental sustainability.</title>
        <authorList>
            <person name="Haro-Moreno J.M."/>
            <person name="Coutinho F.H."/>
            <person name="Zaragoza-Solas A."/>
            <person name="Picazo A."/>
            <person name="Almagro-Moreno S."/>
            <person name="Lopez-Perez M."/>
        </authorList>
    </citation>
    <scope>NUCLEOTIDE SEQUENCE [LARGE SCALE GENOMIC DNA]</scope>
    <source>
        <strain evidence="6">MCMED-G42</strain>
    </source>
</reference>
<feature type="transmembrane region" description="Helical" evidence="4">
    <location>
        <begin position="116"/>
        <end position="136"/>
    </location>
</feature>